<organism evidence="2 3">
    <name type="scientific">Agromyces intestinalis</name>
    <dbReference type="NCBI Taxonomy" id="2592652"/>
    <lineage>
        <taxon>Bacteria</taxon>
        <taxon>Bacillati</taxon>
        <taxon>Actinomycetota</taxon>
        <taxon>Actinomycetes</taxon>
        <taxon>Micrococcales</taxon>
        <taxon>Microbacteriaceae</taxon>
        <taxon>Agromyces</taxon>
    </lineage>
</organism>
<feature type="domain" description="CdiI immunity protein" evidence="1">
    <location>
        <begin position="10"/>
        <end position="93"/>
    </location>
</feature>
<dbReference type="AlphaFoldDB" id="A0A5C1YIT2"/>
<dbReference type="InterPro" id="IPR041129">
    <property type="entry name" value="CdiI_2"/>
</dbReference>
<evidence type="ECO:0000259" key="1">
    <source>
        <dbReference type="Pfam" id="PF18593"/>
    </source>
</evidence>
<accession>A0A5C1YIT2</accession>
<evidence type="ECO:0000313" key="2">
    <source>
        <dbReference type="EMBL" id="QEO14967.1"/>
    </source>
</evidence>
<name>A0A5C1YIT2_9MICO</name>
<protein>
    <recommendedName>
        <fullName evidence="1">CdiI immunity protein domain-containing protein</fullName>
    </recommendedName>
</protein>
<proteinExistence type="predicted"/>
<dbReference type="Proteomes" id="UP000324678">
    <property type="component" value="Chromosome"/>
</dbReference>
<gene>
    <name evidence="2" type="ORF">FLP10_11465</name>
</gene>
<dbReference type="Pfam" id="PF18593">
    <property type="entry name" value="CdiI_2"/>
    <property type="match status" value="1"/>
</dbReference>
<reference evidence="2 3" key="1">
    <citation type="submission" date="2019-09" db="EMBL/GenBank/DDBJ databases">
        <title>Genome sequencing of strain KACC 19306.</title>
        <authorList>
            <person name="Heo J."/>
            <person name="Kim S.-J."/>
            <person name="Kim J.-S."/>
            <person name="Hong S.-B."/>
            <person name="Kwon S.-W."/>
        </authorList>
    </citation>
    <scope>NUCLEOTIDE SEQUENCE [LARGE SCALE GENOMIC DNA]</scope>
    <source>
        <strain evidence="2 3">KACC 19306</strain>
    </source>
</reference>
<sequence>MANIDSDGQLVYLARAYFHQDYDLEAPTPIDVVHTFRDDEPPADVELLKEELRSVVASHPSEDELALLWLKEADAAYDPRDDGLTMTEWFRQMLGALSQATG</sequence>
<dbReference type="KEGG" id="ail:FLP10_11465"/>
<keyword evidence="3" id="KW-1185">Reference proteome</keyword>
<dbReference type="EMBL" id="CP043505">
    <property type="protein sequence ID" value="QEO14967.1"/>
    <property type="molecule type" value="Genomic_DNA"/>
</dbReference>
<evidence type="ECO:0000313" key="3">
    <source>
        <dbReference type="Proteomes" id="UP000324678"/>
    </source>
</evidence>
<dbReference type="OrthoDB" id="4827963at2"/>
<dbReference type="CDD" id="cd20687">
    <property type="entry name" value="CdiI_Ykris-like"/>
    <property type="match status" value="1"/>
</dbReference>
<dbReference type="RefSeq" id="WP_149160986.1">
    <property type="nucleotide sequence ID" value="NZ_CP043505.1"/>
</dbReference>